<accession>A0A9W6TNM8</accession>
<keyword evidence="4" id="KW-1185">Reference proteome</keyword>
<feature type="coiled-coil region" evidence="1">
    <location>
        <begin position="767"/>
        <end position="856"/>
    </location>
</feature>
<organism evidence="3 4">
    <name type="scientific">Phytophthora fragariaefolia</name>
    <dbReference type="NCBI Taxonomy" id="1490495"/>
    <lineage>
        <taxon>Eukaryota</taxon>
        <taxon>Sar</taxon>
        <taxon>Stramenopiles</taxon>
        <taxon>Oomycota</taxon>
        <taxon>Peronosporomycetes</taxon>
        <taxon>Peronosporales</taxon>
        <taxon>Peronosporaceae</taxon>
        <taxon>Phytophthora</taxon>
    </lineage>
</organism>
<feature type="coiled-coil region" evidence="1">
    <location>
        <begin position="511"/>
        <end position="593"/>
    </location>
</feature>
<dbReference type="InterPro" id="IPR011990">
    <property type="entry name" value="TPR-like_helical_dom_sf"/>
</dbReference>
<keyword evidence="1" id="KW-0175">Coiled coil</keyword>
<evidence type="ECO:0000313" key="4">
    <source>
        <dbReference type="Proteomes" id="UP001165121"/>
    </source>
</evidence>
<protein>
    <submittedName>
        <fullName evidence="3">Unnamed protein product</fullName>
    </submittedName>
</protein>
<evidence type="ECO:0000256" key="1">
    <source>
        <dbReference type="SAM" id="Coils"/>
    </source>
</evidence>
<dbReference type="Proteomes" id="UP001165121">
    <property type="component" value="Unassembled WGS sequence"/>
</dbReference>
<dbReference type="OrthoDB" id="426293at2759"/>
<name>A0A9W6TNM8_9STRA</name>
<comment type="caution">
    <text evidence="3">The sequence shown here is derived from an EMBL/GenBank/DDBJ whole genome shotgun (WGS) entry which is preliminary data.</text>
</comment>
<gene>
    <name evidence="3" type="ORF">Pfra01_000185800</name>
</gene>
<evidence type="ECO:0000256" key="2">
    <source>
        <dbReference type="SAM" id="MobiDB-lite"/>
    </source>
</evidence>
<dbReference type="PROSITE" id="PS50096">
    <property type="entry name" value="IQ"/>
    <property type="match status" value="1"/>
</dbReference>
<feature type="region of interest" description="Disordered" evidence="2">
    <location>
        <begin position="80"/>
        <end position="100"/>
    </location>
</feature>
<dbReference type="SUPFAM" id="SSF48452">
    <property type="entry name" value="TPR-like"/>
    <property type="match status" value="1"/>
</dbReference>
<reference evidence="3" key="1">
    <citation type="submission" date="2023-04" db="EMBL/GenBank/DDBJ databases">
        <title>Phytophthora fragariaefolia NBRC 109709.</title>
        <authorList>
            <person name="Ichikawa N."/>
            <person name="Sato H."/>
            <person name="Tonouchi N."/>
        </authorList>
    </citation>
    <scope>NUCLEOTIDE SEQUENCE</scope>
    <source>
        <strain evidence="3">NBRC 109709</strain>
    </source>
</reference>
<sequence>MQFRVATHVETEAKNIVLPRDVSFQTDDSANGDGRPMVSEVQWNIRPGELQSIRRLQHLKAQQQLELQYPANQGQVKAVSPTKKVVTDTGPAKKPRATLDLSPEPINYLKLRRTEQSKRASVRNRGAIASVIAQEIIAPVVVPPPRIAATNIPRHGFQMPRPSPPKLAVPEVPTLLLRLDEKDKGRVDAAPLDETIQYLAREQHRMCLEAFQQDSRVNALLGDIRASSLASLYKFTPLFKLYARRRLRSRWGVWRRYVAWHAEEQQRLETLAPFAIHIQRVFRFRSQRWARRRRNLDALYEQWEAARTVQSCARKWLRRREQILQLTVLHAAKLQAAWRGRASRKRMKHELQAQLRLLLASISPTGNLHRLHEIARGDRVLAAKLNAMLLLVTETHVAVEVSRGQQRTPKYAAITARNAARPVEATRRQLFHAVHEMRNFVTKREQELQAVKYRFLEEKRARREMKLEARDATLKMELARTTERLSEAREREIMHRVELETREVVRALRTIEDDMRIRQKLKRQRREQEENALMLIEEYQTRYVVAESQRRELEARDRLMEVSKRQAFLQERAQQQLREMEEILRANAEKKIEMDRQRLIAREEEKTRWSNMSKAAKAEAHERLLQREREEEALRWRMDAEEGAERLKLREHERQKETLRRQKYEEVNRELYERELMEEADKSSRRWHFAERRSLIAEQWSTKREKEKMKYSLDPMQFAQMEAQKALEERQRRENVFMRDEDALSRAVEEKERKEQYFELCRERKRIRDIEQRREANEASLMHIEDEKGLEYRKSLRQAEEYKRTLEQMQQLADQAASKQKDRLQEARNRKMMYDEETAQRRVQQAQLQFNRMLEKREREAMEEEDRRAQSLDVIEASLQEKRIRKKRNLRMMREDVVTMERQDWEREGTQLEKLLWSSHEIAALRHMVIDYPMFLRVNVEVFMEFAEIKNAPPPLNLDYEAVAANLSIEHTLTEDTVPPKKRKLRKFFYHEFYEEDPIMERIYRRRNPTPTTGPGSTNQLTRDRWKRVAAHFLGHSWGSEASRKGFILMHNGEYEEASNCLLEAVYSMQYTRFKSASSTYQDVPPALLRQLGRCLLKQYEASSQWKYLSKSLFFFQQASTHLVFISNPSFLQEIAFALERNGDYRHAAEILGGIISCFPRYARLMQVIFRAGVVMFSLKMFRQSREYILHTMDAAPFGWESFDIVFLAARIMELEGRSSRSLCAVAYDDAYRKTFRGNLHHVHRTWQDWIKAPDTWREVGDRYFQQREYALAKDAYLMMRKRQTHKPSELATKRKAVMDALREQQFQKELAIPKLDDADWMRLSCTFAMLNDRSMTTTAMINWLNIGGGYRARVVERFLHWPLIRWKLLTGSSTPGKVLQWLEDQRRAKAEADTQLRLEREARRHEILRQRQERSYFGMQAWRQTEEEKECLDEQTAQDAACISTEEAAVENNPPEGDSEIIVTGIDRDEAQDTPSSFD</sequence>
<proteinExistence type="predicted"/>
<dbReference type="EMBL" id="BSXT01000145">
    <property type="protein sequence ID" value="GMF19030.1"/>
    <property type="molecule type" value="Genomic_DNA"/>
</dbReference>
<evidence type="ECO:0000313" key="3">
    <source>
        <dbReference type="EMBL" id="GMF19030.1"/>
    </source>
</evidence>